<accession>A0A0T9KT15</accession>
<proteinExistence type="predicted"/>
<organism evidence="1 2">
    <name type="scientific">Yersinia kristensenii</name>
    <dbReference type="NCBI Taxonomy" id="28152"/>
    <lineage>
        <taxon>Bacteria</taxon>
        <taxon>Pseudomonadati</taxon>
        <taxon>Pseudomonadota</taxon>
        <taxon>Gammaproteobacteria</taxon>
        <taxon>Enterobacterales</taxon>
        <taxon>Yersiniaceae</taxon>
        <taxon>Yersinia</taxon>
    </lineage>
</organism>
<name>A0A0T9KT15_YERKR</name>
<dbReference type="Proteomes" id="UP000045824">
    <property type="component" value="Unassembled WGS sequence"/>
</dbReference>
<protein>
    <submittedName>
        <fullName evidence="1">Uncharacterized protein</fullName>
    </submittedName>
</protein>
<evidence type="ECO:0000313" key="2">
    <source>
        <dbReference type="Proteomes" id="UP000045824"/>
    </source>
</evidence>
<reference evidence="1 2" key="1">
    <citation type="submission" date="2015-03" db="EMBL/GenBank/DDBJ databases">
        <authorList>
            <person name="Murphy D."/>
        </authorList>
    </citation>
    <scope>NUCLEOTIDE SEQUENCE [LARGE SCALE GENOMIC DNA]</scope>
    <source>
        <strain evidence="1 2">FCF326</strain>
    </source>
</reference>
<evidence type="ECO:0000313" key="1">
    <source>
        <dbReference type="EMBL" id="CNE27688.1"/>
    </source>
</evidence>
<dbReference type="AlphaFoldDB" id="A0A0T9KT15"/>
<sequence>MLAYHSQLNRPVYFNRIANGQLFDERENFQKKVTTEIDMDMSTPEFSL</sequence>
<gene>
    <name evidence="1" type="ORF">ERS008491_00863</name>
</gene>
<dbReference type="EMBL" id="CPYI01000002">
    <property type="protein sequence ID" value="CNE27688.1"/>
    <property type="molecule type" value="Genomic_DNA"/>
</dbReference>